<dbReference type="PANTHER" id="PTHR15729:SF14">
    <property type="entry name" value="RHO GTPASE-ACTIVATING PROTEIN 33 ISOFORM X1"/>
    <property type="match status" value="1"/>
</dbReference>
<evidence type="ECO:0000313" key="4">
    <source>
        <dbReference type="Proteomes" id="UP000694546"/>
    </source>
</evidence>
<sequence>MLGFLKTFIKSRPSKQKLKQRGILRERVFGCDLGEHLLNSGLDVPQVLVSCSEFLEQHGVVDGIYRHSGVSSNIQKLRSSHNRLR</sequence>
<feature type="domain" description="Rho-GAP" evidence="2">
    <location>
        <begin position="31"/>
        <end position="85"/>
    </location>
</feature>
<dbReference type="GO" id="GO:0005096">
    <property type="term" value="F:GTPase activator activity"/>
    <property type="evidence" value="ECO:0007669"/>
    <property type="project" value="UniProtKB-KW"/>
</dbReference>
<dbReference type="InterPro" id="IPR000198">
    <property type="entry name" value="RhoGAP_dom"/>
</dbReference>
<dbReference type="AlphaFoldDB" id="A0A8C5BIW6"/>
<dbReference type="OMA" id="DCEVAGQ"/>
<dbReference type="Pfam" id="PF00620">
    <property type="entry name" value="RhoGAP"/>
    <property type="match status" value="1"/>
</dbReference>
<dbReference type="Proteomes" id="UP000694546">
    <property type="component" value="Chromosome 11"/>
</dbReference>
<proteinExistence type="predicted"/>
<name>A0A8C5BIW6_GADMO</name>
<dbReference type="SUPFAM" id="SSF48350">
    <property type="entry name" value="GTPase activation domain, GAP"/>
    <property type="match status" value="1"/>
</dbReference>
<evidence type="ECO:0000313" key="3">
    <source>
        <dbReference type="Ensembl" id="ENSGMOP00000046924.1"/>
    </source>
</evidence>
<reference evidence="3" key="1">
    <citation type="submission" date="2025-08" db="UniProtKB">
        <authorList>
            <consortium name="Ensembl"/>
        </authorList>
    </citation>
    <scope>IDENTIFICATION</scope>
</reference>
<dbReference type="InterPro" id="IPR051576">
    <property type="entry name" value="PX-Rho_GAP"/>
</dbReference>
<organism evidence="3 4">
    <name type="scientific">Gadus morhua</name>
    <name type="common">Atlantic cod</name>
    <dbReference type="NCBI Taxonomy" id="8049"/>
    <lineage>
        <taxon>Eukaryota</taxon>
        <taxon>Metazoa</taxon>
        <taxon>Chordata</taxon>
        <taxon>Craniata</taxon>
        <taxon>Vertebrata</taxon>
        <taxon>Euteleostomi</taxon>
        <taxon>Actinopterygii</taxon>
        <taxon>Neopterygii</taxon>
        <taxon>Teleostei</taxon>
        <taxon>Neoteleostei</taxon>
        <taxon>Acanthomorphata</taxon>
        <taxon>Zeiogadaria</taxon>
        <taxon>Gadariae</taxon>
        <taxon>Gadiformes</taxon>
        <taxon>Gadoidei</taxon>
        <taxon>Gadidae</taxon>
        <taxon>Gadus</taxon>
    </lineage>
</organism>
<dbReference type="PROSITE" id="PS50238">
    <property type="entry name" value="RHOGAP"/>
    <property type="match status" value="1"/>
</dbReference>
<keyword evidence="1" id="KW-0343">GTPase activation</keyword>
<dbReference type="GeneTree" id="ENSGT00940000165396"/>
<dbReference type="GO" id="GO:0007264">
    <property type="term" value="P:small GTPase-mediated signal transduction"/>
    <property type="evidence" value="ECO:0007669"/>
    <property type="project" value="TreeGrafter"/>
</dbReference>
<dbReference type="GO" id="GO:0005938">
    <property type="term" value="C:cell cortex"/>
    <property type="evidence" value="ECO:0007669"/>
    <property type="project" value="TreeGrafter"/>
</dbReference>
<dbReference type="GO" id="GO:0015629">
    <property type="term" value="C:actin cytoskeleton"/>
    <property type="evidence" value="ECO:0007669"/>
    <property type="project" value="TreeGrafter"/>
</dbReference>
<evidence type="ECO:0000259" key="2">
    <source>
        <dbReference type="PROSITE" id="PS50238"/>
    </source>
</evidence>
<accession>A0A8C5BIW6</accession>
<reference evidence="3" key="2">
    <citation type="submission" date="2025-09" db="UniProtKB">
        <authorList>
            <consortium name="Ensembl"/>
        </authorList>
    </citation>
    <scope>IDENTIFICATION</scope>
</reference>
<dbReference type="Ensembl" id="ENSGMOT00000057797.1">
    <property type="protein sequence ID" value="ENSGMOP00000046924.1"/>
    <property type="gene ID" value="ENSGMOG00000012663.2"/>
</dbReference>
<dbReference type="Gene3D" id="1.10.555.10">
    <property type="entry name" value="Rho GTPase activation protein"/>
    <property type="match status" value="1"/>
</dbReference>
<dbReference type="GO" id="GO:0005654">
    <property type="term" value="C:nucleoplasm"/>
    <property type="evidence" value="ECO:0007669"/>
    <property type="project" value="TreeGrafter"/>
</dbReference>
<dbReference type="GO" id="GO:0001650">
    <property type="term" value="C:fibrillar center"/>
    <property type="evidence" value="ECO:0007669"/>
    <property type="project" value="TreeGrafter"/>
</dbReference>
<dbReference type="GO" id="GO:0005794">
    <property type="term" value="C:Golgi apparatus"/>
    <property type="evidence" value="ECO:0007669"/>
    <property type="project" value="TreeGrafter"/>
</dbReference>
<evidence type="ECO:0000256" key="1">
    <source>
        <dbReference type="ARBA" id="ARBA00022468"/>
    </source>
</evidence>
<protein>
    <recommendedName>
        <fullName evidence="2">Rho-GAP domain-containing protein</fullName>
    </recommendedName>
</protein>
<dbReference type="InterPro" id="IPR008936">
    <property type="entry name" value="Rho_GTPase_activation_prot"/>
</dbReference>
<keyword evidence="4" id="KW-1185">Reference proteome</keyword>
<dbReference type="PANTHER" id="PTHR15729">
    <property type="entry name" value="CDC42 GTPASE-ACTIVATING PROTEIN"/>
    <property type="match status" value="1"/>
</dbReference>